<gene>
    <name evidence="2" type="ORF">FILTAD_00649</name>
</gene>
<dbReference type="InterPro" id="IPR051606">
    <property type="entry name" value="Polyketide_Oxido-like"/>
</dbReference>
<dbReference type="PANTHER" id="PTHR43355">
    <property type="entry name" value="FLAVIN REDUCTASE (NADPH)"/>
    <property type="match status" value="1"/>
</dbReference>
<organism evidence="2 3">
    <name type="scientific">Filibacter tadaridae</name>
    <dbReference type="NCBI Taxonomy" id="2483811"/>
    <lineage>
        <taxon>Bacteria</taxon>
        <taxon>Bacillati</taxon>
        <taxon>Bacillota</taxon>
        <taxon>Bacilli</taxon>
        <taxon>Bacillales</taxon>
        <taxon>Caryophanaceae</taxon>
        <taxon>Filibacter</taxon>
    </lineage>
</organism>
<dbReference type="OrthoDB" id="9785372at2"/>
<dbReference type="Gene3D" id="3.40.50.720">
    <property type="entry name" value="NAD(P)-binding Rossmann-like Domain"/>
    <property type="match status" value="1"/>
</dbReference>
<dbReference type="InterPro" id="IPR016040">
    <property type="entry name" value="NAD(P)-bd_dom"/>
</dbReference>
<dbReference type="AlphaFoldDB" id="A0A3P5WJG8"/>
<name>A0A3P5WJG8_9BACL</name>
<dbReference type="EMBL" id="UXAV01000020">
    <property type="protein sequence ID" value="VDC21645.1"/>
    <property type="molecule type" value="Genomic_DNA"/>
</dbReference>
<evidence type="ECO:0000259" key="1">
    <source>
        <dbReference type="Pfam" id="PF13460"/>
    </source>
</evidence>
<feature type="domain" description="NAD(P)-binding" evidence="1">
    <location>
        <begin position="7"/>
        <end position="188"/>
    </location>
</feature>
<evidence type="ECO:0000313" key="3">
    <source>
        <dbReference type="Proteomes" id="UP000270468"/>
    </source>
</evidence>
<dbReference type="Pfam" id="PF13460">
    <property type="entry name" value="NAD_binding_10"/>
    <property type="match status" value="1"/>
</dbReference>
<sequence>MKITLFGATGRVGGGVLKKALADGHEVTVLVRSPEKLTPHDRLTIVQGNVCDKEAVTEAISGAERVFSALGTDKTTTLTEAVPQMIKAMRAESIERIVTIGTAGILQSRTQPEKVRYEAGDSSKRLTFAAEEHHKVFDMLRQSGLDWTIICPTFLPSGGAVGDYRIGRDFLPENGKAISVGDTAAFAYGELMTGNHIGYRVGIAY</sequence>
<proteinExistence type="predicted"/>
<dbReference type="GO" id="GO:0016646">
    <property type="term" value="F:oxidoreductase activity, acting on the CH-NH group of donors, NAD or NADP as acceptor"/>
    <property type="evidence" value="ECO:0007669"/>
    <property type="project" value="TreeGrafter"/>
</dbReference>
<evidence type="ECO:0000313" key="2">
    <source>
        <dbReference type="EMBL" id="VDC21645.1"/>
    </source>
</evidence>
<dbReference type="PANTHER" id="PTHR43355:SF2">
    <property type="entry name" value="FLAVIN REDUCTASE (NADPH)"/>
    <property type="match status" value="1"/>
</dbReference>
<dbReference type="SUPFAM" id="SSF51735">
    <property type="entry name" value="NAD(P)-binding Rossmann-fold domains"/>
    <property type="match status" value="1"/>
</dbReference>
<reference evidence="2 3" key="1">
    <citation type="submission" date="2018-11" db="EMBL/GenBank/DDBJ databases">
        <authorList>
            <person name="Criscuolo A."/>
        </authorList>
    </citation>
    <scope>NUCLEOTIDE SEQUENCE [LARGE SCALE GENOMIC DNA]</scope>
    <source>
        <strain evidence="2">ATB-66</strain>
    </source>
</reference>
<dbReference type="Proteomes" id="UP000270468">
    <property type="component" value="Unassembled WGS sequence"/>
</dbReference>
<dbReference type="RefSeq" id="WP_124069087.1">
    <property type="nucleotide sequence ID" value="NZ_CBCRXF010000007.1"/>
</dbReference>
<dbReference type="InterPro" id="IPR036291">
    <property type="entry name" value="NAD(P)-bd_dom_sf"/>
</dbReference>
<keyword evidence="3" id="KW-1185">Reference proteome</keyword>
<protein>
    <recommendedName>
        <fullName evidence="1">NAD(P)-binding domain-containing protein</fullName>
    </recommendedName>
</protein>
<dbReference type="CDD" id="cd05244">
    <property type="entry name" value="BVR-B_like_SDR_a"/>
    <property type="match status" value="1"/>
</dbReference>
<accession>A0A3P5WJG8</accession>